<feature type="short sequence motif" description="DGA/G" evidence="4">
    <location>
        <begin position="160"/>
        <end position="162"/>
    </location>
</feature>
<dbReference type="InterPro" id="IPR016035">
    <property type="entry name" value="Acyl_Trfase/lysoPLipase"/>
</dbReference>
<feature type="active site" description="Nucleophile" evidence="4">
    <location>
        <position position="45"/>
    </location>
</feature>
<dbReference type="InterPro" id="IPR002641">
    <property type="entry name" value="PNPLA_dom"/>
</dbReference>
<comment type="caution">
    <text evidence="4">Lacks conserved residue(s) required for the propagation of feature annotation.</text>
</comment>
<dbReference type="PANTHER" id="PTHR14226:SF76">
    <property type="entry name" value="NTE FAMILY PROTEIN RSSA"/>
    <property type="match status" value="1"/>
</dbReference>
<keyword evidence="3 4" id="KW-0443">Lipid metabolism</keyword>
<name>A0A6J4VVB1_9DEIN</name>
<feature type="active site" description="Proton acceptor" evidence="4">
    <location>
        <position position="160"/>
    </location>
</feature>
<evidence type="ECO:0000256" key="1">
    <source>
        <dbReference type="ARBA" id="ARBA00022801"/>
    </source>
</evidence>
<protein>
    <submittedName>
        <fullName evidence="6">Patatin</fullName>
    </submittedName>
</protein>
<dbReference type="AlphaFoldDB" id="A0A6J4VVB1"/>
<accession>A0A6J4VVB1</accession>
<evidence type="ECO:0000313" key="6">
    <source>
        <dbReference type="EMBL" id="CAA9587891.1"/>
    </source>
</evidence>
<evidence type="ECO:0000259" key="5">
    <source>
        <dbReference type="PROSITE" id="PS51635"/>
    </source>
</evidence>
<dbReference type="PANTHER" id="PTHR14226">
    <property type="entry name" value="NEUROPATHY TARGET ESTERASE/SWISS CHEESE D.MELANOGASTER"/>
    <property type="match status" value="1"/>
</dbReference>
<feature type="short sequence motif" description="GXSXG" evidence="4">
    <location>
        <begin position="43"/>
        <end position="47"/>
    </location>
</feature>
<dbReference type="SUPFAM" id="SSF52151">
    <property type="entry name" value="FabD/lysophospholipase-like"/>
    <property type="match status" value="1"/>
</dbReference>
<reference evidence="6" key="1">
    <citation type="submission" date="2020-02" db="EMBL/GenBank/DDBJ databases">
        <authorList>
            <person name="Meier V. D."/>
        </authorList>
    </citation>
    <scope>NUCLEOTIDE SEQUENCE</scope>
    <source>
        <strain evidence="6">AVDCRST_MAG86</strain>
    </source>
</reference>
<dbReference type="GO" id="GO:0016787">
    <property type="term" value="F:hydrolase activity"/>
    <property type="evidence" value="ECO:0007669"/>
    <property type="project" value="UniProtKB-UniRule"/>
</dbReference>
<dbReference type="Pfam" id="PF01734">
    <property type="entry name" value="Patatin"/>
    <property type="match status" value="1"/>
</dbReference>
<evidence type="ECO:0000256" key="2">
    <source>
        <dbReference type="ARBA" id="ARBA00022963"/>
    </source>
</evidence>
<dbReference type="GO" id="GO:0016042">
    <property type="term" value="P:lipid catabolic process"/>
    <property type="evidence" value="ECO:0007669"/>
    <property type="project" value="UniProtKB-UniRule"/>
</dbReference>
<evidence type="ECO:0000256" key="3">
    <source>
        <dbReference type="ARBA" id="ARBA00023098"/>
    </source>
</evidence>
<evidence type="ECO:0000256" key="4">
    <source>
        <dbReference type="PROSITE-ProRule" id="PRU01161"/>
    </source>
</evidence>
<sequence length="294" mass="30956">MTAPNVPLRIGVALGGGSARGFAHIGALSALERNGFAPDLVVGTSFGAIVGALYAAGLTPKEIAETANSVRWRDLSRVLDFGLHKAALFSGDKLETYLGELVEGRSFSDLKRTLVVVATDLTTGERVDLSTGLLARALRASASMPGVFSPVAVDGRLLVDGGLGSPLPLATLDGYDLDVALGIGAGMEGGDSGAIRFAQRCLTTRWGQRVHRGLRDHPGVHPMRQLGRSLAHTMTAWQTPAVLADDALFVHTRPPISWFNFRGAEVAMTAGDAALEGYIPTLRQALRTYDAASL</sequence>
<dbReference type="PROSITE" id="PS51635">
    <property type="entry name" value="PNPLA"/>
    <property type="match status" value="1"/>
</dbReference>
<dbReference type="InterPro" id="IPR050301">
    <property type="entry name" value="NTE"/>
</dbReference>
<dbReference type="EMBL" id="CADCWP010000353">
    <property type="protein sequence ID" value="CAA9587891.1"/>
    <property type="molecule type" value="Genomic_DNA"/>
</dbReference>
<proteinExistence type="predicted"/>
<dbReference type="Gene3D" id="3.40.1090.10">
    <property type="entry name" value="Cytosolic phospholipase A2 catalytic domain"/>
    <property type="match status" value="2"/>
</dbReference>
<feature type="domain" description="PNPLA" evidence="5">
    <location>
        <begin position="12"/>
        <end position="173"/>
    </location>
</feature>
<keyword evidence="2 4" id="KW-0442">Lipid degradation</keyword>
<gene>
    <name evidence="6" type="ORF">AVDCRST_MAG86-3940</name>
</gene>
<keyword evidence="1 4" id="KW-0378">Hydrolase</keyword>
<organism evidence="6">
    <name type="scientific">uncultured Truepera sp</name>
    <dbReference type="NCBI Taxonomy" id="543023"/>
    <lineage>
        <taxon>Bacteria</taxon>
        <taxon>Thermotogati</taxon>
        <taxon>Deinococcota</taxon>
        <taxon>Deinococci</taxon>
        <taxon>Trueperales</taxon>
        <taxon>Trueperaceae</taxon>
        <taxon>Truepera</taxon>
        <taxon>environmental samples</taxon>
    </lineage>
</organism>
<dbReference type="CDD" id="cd07205">
    <property type="entry name" value="Pat_PNPLA6_PNPLA7_NTE1_like"/>
    <property type="match status" value="1"/>
</dbReference>